<dbReference type="Gene3D" id="3.70.10.10">
    <property type="match status" value="1"/>
</dbReference>
<dbReference type="FunFam" id="3.10.20.370:FF:000001">
    <property type="entry name" value="Retrovirus-related Pol polyprotein from transposon 17.6-like protein"/>
    <property type="match status" value="1"/>
</dbReference>
<dbReference type="Pfam" id="PF17917">
    <property type="entry name" value="RT_RNaseH"/>
    <property type="match status" value="1"/>
</dbReference>
<dbReference type="AlphaFoldDB" id="A0A177AU47"/>
<name>A0A177AU47_9BILA</name>
<keyword evidence="3" id="KW-0540">Nuclease</keyword>
<evidence type="ECO:0000313" key="8">
    <source>
        <dbReference type="EMBL" id="OAF65558.1"/>
    </source>
</evidence>
<dbReference type="Pfam" id="PF00078">
    <property type="entry name" value="RVT_1"/>
    <property type="match status" value="1"/>
</dbReference>
<sequence>MENIIKKYSFYASITDSRIITTTLKAINFETQVIGFVSSRGIKFTVEKSKSMKINAFIVKDIFQEFHLLSDDVTFLMSHQVLEKTDQKQHLQPLTVNVFINLSACRLVWLDGWTCQRAMDNLLGDLKDVTLYLDDIIIASVNHIDHMKTLGQVFERLEKAGITLQPEKYKMGKRKIKILGYLINEKGMLPDPEKIESILKIKPPKNKRQLRSFLGMCNYHRVFIVDYASLTAPLNNLLKLLKIIWNEKFDQYMEKLKTALTNAPIMSFPNTQEPYILETDASHQGMGATLRQGNHIIAYSNKTSNTTQVRYSTVDKELLAIVWAINQFIYYLYGRHFTVITDHNPLVHIRQSKNPTNRQFRWIEGLEQFDFTINYRPGHLNDTADILSRPEFTNAIVQNADVFNWKHGQSKDTDCIEAVKILSLNKKLPESNKYYKYENKLKAENGLLYYSRPNKLLLVIAMSDRLNIINHYHRFNFYCHAG</sequence>
<dbReference type="InterPro" id="IPR003021">
    <property type="entry name" value="Rad1_Rec1_Rad17"/>
</dbReference>
<accession>A0A177AU47</accession>
<dbReference type="Proteomes" id="UP000078046">
    <property type="component" value="Unassembled WGS sequence"/>
</dbReference>
<proteinExistence type="predicted"/>
<keyword evidence="9" id="KW-1185">Reference proteome</keyword>
<gene>
    <name evidence="8" type="ORF">A3Q56_06729</name>
</gene>
<dbReference type="PROSITE" id="PS50878">
    <property type="entry name" value="RT_POL"/>
    <property type="match status" value="1"/>
</dbReference>
<keyword evidence="1" id="KW-0808">Transferase</keyword>
<keyword evidence="6" id="KW-0695">RNA-directed DNA polymerase</keyword>
<feature type="non-terminal residue" evidence="8">
    <location>
        <position position="482"/>
    </location>
</feature>
<dbReference type="Pfam" id="PF02144">
    <property type="entry name" value="Rad1"/>
    <property type="match status" value="1"/>
</dbReference>
<keyword evidence="2" id="KW-0548">Nucleotidyltransferase</keyword>
<reference evidence="8 9" key="1">
    <citation type="submission" date="2016-04" db="EMBL/GenBank/DDBJ databases">
        <title>The genome of Intoshia linei affirms orthonectids as highly simplified spiralians.</title>
        <authorList>
            <person name="Mikhailov K.V."/>
            <person name="Slusarev G.S."/>
            <person name="Nikitin M.A."/>
            <person name="Logacheva M.D."/>
            <person name="Penin A."/>
            <person name="Aleoshin V."/>
            <person name="Panchin Y.V."/>
        </authorList>
    </citation>
    <scope>NUCLEOTIDE SEQUENCE [LARGE SCALE GENOMIC DNA]</scope>
    <source>
        <strain evidence="8">Intl2013</strain>
        <tissue evidence="8">Whole animal</tissue>
    </source>
</reference>
<comment type="caution">
    <text evidence="8">The sequence shown here is derived from an EMBL/GenBank/DDBJ whole genome shotgun (WGS) entry which is preliminary data.</text>
</comment>
<dbReference type="OrthoDB" id="5807442at2759"/>
<dbReference type="FunFam" id="3.30.70.270:FF:000020">
    <property type="entry name" value="Transposon Tf2-6 polyprotein-like Protein"/>
    <property type="match status" value="1"/>
</dbReference>
<dbReference type="GO" id="GO:0016787">
    <property type="term" value="F:hydrolase activity"/>
    <property type="evidence" value="ECO:0007669"/>
    <property type="project" value="UniProtKB-KW"/>
</dbReference>
<protein>
    <recommendedName>
        <fullName evidence="7">Reverse transcriptase domain-containing protein</fullName>
    </recommendedName>
</protein>
<dbReference type="GO" id="GO:0000077">
    <property type="term" value="P:DNA damage checkpoint signaling"/>
    <property type="evidence" value="ECO:0007669"/>
    <property type="project" value="InterPro"/>
</dbReference>
<dbReference type="PRINTS" id="PR01245">
    <property type="entry name" value="RAD1REC1"/>
</dbReference>
<evidence type="ECO:0000256" key="3">
    <source>
        <dbReference type="ARBA" id="ARBA00022722"/>
    </source>
</evidence>
<evidence type="ECO:0000256" key="6">
    <source>
        <dbReference type="ARBA" id="ARBA00022918"/>
    </source>
</evidence>
<dbReference type="GO" id="GO:0004519">
    <property type="term" value="F:endonuclease activity"/>
    <property type="evidence" value="ECO:0007669"/>
    <property type="project" value="UniProtKB-KW"/>
</dbReference>
<evidence type="ECO:0000259" key="7">
    <source>
        <dbReference type="PROSITE" id="PS50878"/>
    </source>
</evidence>
<dbReference type="Gene3D" id="3.30.70.270">
    <property type="match status" value="2"/>
</dbReference>
<evidence type="ECO:0000256" key="5">
    <source>
        <dbReference type="ARBA" id="ARBA00022801"/>
    </source>
</evidence>
<feature type="domain" description="Reverse transcriptase" evidence="7">
    <location>
        <begin position="1"/>
        <end position="183"/>
    </location>
</feature>
<dbReference type="GO" id="GO:0003964">
    <property type="term" value="F:RNA-directed DNA polymerase activity"/>
    <property type="evidence" value="ECO:0007669"/>
    <property type="project" value="UniProtKB-KW"/>
</dbReference>
<evidence type="ECO:0000313" key="9">
    <source>
        <dbReference type="Proteomes" id="UP000078046"/>
    </source>
</evidence>
<evidence type="ECO:0000256" key="1">
    <source>
        <dbReference type="ARBA" id="ARBA00022679"/>
    </source>
</evidence>
<dbReference type="InterPro" id="IPR041373">
    <property type="entry name" value="RT_RNaseH"/>
</dbReference>
<keyword evidence="5" id="KW-0378">Hydrolase</keyword>
<evidence type="ECO:0000256" key="2">
    <source>
        <dbReference type="ARBA" id="ARBA00022695"/>
    </source>
</evidence>
<dbReference type="InterPro" id="IPR050951">
    <property type="entry name" value="Retrovirus_Pol_polyprotein"/>
</dbReference>
<dbReference type="CDD" id="cd09274">
    <property type="entry name" value="RNase_HI_RT_Ty3"/>
    <property type="match status" value="1"/>
</dbReference>
<dbReference type="EMBL" id="LWCA01001242">
    <property type="protein sequence ID" value="OAF65558.1"/>
    <property type="molecule type" value="Genomic_DNA"/>
</dbReference>
<dbReference type="PANTHER" id="PTHR37984">
    <property type="entry name" value="PROTEIN CBG26694"/>
    <property type="match status" value="1"/>
</dbReference>
<dbReference type="InterPro" id="IPR043128">
    <property type="entry name" value="Rev_trsase/Diguanyl_cyclase"/>
</dbReference>
<keyword evidence="4" id="KW-0255">Endonuclease</keyword>
<dbReference type="SUPFAM" id="SSF56672">
    <property type="entry name" value="DNA/RNA polymerases"/>
    <property type="match status" value="1"/>
</dbReference>
<dbReference type="PANTHER" id="PTHR37984:SF5">
    <property type="entry name" value="PROTEIN NYNRIN-LIKE"/>
    <property type="match status" value="1"/>
</dbReference>
<evidence type="ECO:0000256" key="4">
    <source>
        <dbReference type="ARBA" id="ARBA00022759"/>
    </source>
</evidence>
<organism evidence="8 9">
    <name type="scientific">Intoshia linei</name>
    <dbReference type="NCBI Taxonomy" id="1819745"/>
    <lineage>
        <taxon>Eukaryota</taxon>
        <taxon>Metazoa</taxon>
        <taxon>Spiralia</taxon>
        <taxon>Lophotrochozoa</taxon>
        <taxon>Mesozoa</taxon>
        <taxon>Orthonectida</taxon>
        <taxon>Rhopaluridae</taxon>
        <taxon>Intoshia</taxon>
    </lineage>
</organism>
<dbReference type="InterPro" id="IPR000477">
    <property type="entry name" value="RT_dom"/>
</dbReference>
<dbReference type="InterPro" id="IPR043502">
    <property type="entry name" value="DNA/RNA_pol_sf"/>
</dbReference>